<keyword evidence="3" id="KW-1185">Reference proteome</keyword>
<evidence type="ECO:0000313" key="2">
    <source>
        <dbReference type="EMBL" id="PRQ57254.1"/>
    </source>
</evidence>
<dbReference type="Proteomes" id="UP000238479">
    <property type="component" value="Chromosome 1"/>
</dbReference>
<evidence type="ECO:0000256" key="1">
    <source>
        <dbReference type="SAM" id="MobiDB-lite"/>
    </source>
</evidence>
<evidence type="ECO:0000313" key="3">
    <source>
        <dbReference type="Proteomes" id="UP000238479"/>
    </source>
</evidence>
<name>A0A2P6SF03_ROSCH</name>
<reference evidence="2 3" key="1">
    <citation type="journal article" date="2018" name="Nat. Genet.">
        <title>The Rosa genome provides new insights in the design of modern roses.</title>
        <authorList>
            <person name="Bendahmane M."/>
        </authorList>
    </citation>
    <scope>NUCLEOTIDE SEQUENCE [LARGE SCALE GENOMIC DNA]</scope>
    <source>
        <strain evidence="3">cv. Old Blush</strain>
    </source>
</reference>
<accession>A0A2P6SF03</accession>
<sequence>MAKPLGAVDGLTIQMPDPERCESGGKQPLRKPIYIFVAVKSKYQFFKRGECSEILVQNLHTLCIHFFTAPDVK</sequence>
<organism evidence="2 3">
    <name type="scientific">Rosa chinensis</name>
    <name type="common">China rose</name>
    <dbReference type="NCBI Taxonomy" id="74649"/>
    <lineage>
        <taxon>Eukaryota</taxon>
        <taxon>Viridiplantae</taxon>
        <taxon>Streptophyta</taxon>
        <taxon>Embryophyta</taxon>
        <taxon>Tracheophyta</taxon>
        <taxon>Spermatophyta</taxon>
        <taxon>Magnoliopsida</taxon>
        <taxon>eudicotyledons</taxon>
        <taxon>Gunneridae</taxon>
        <taxon>Pentapetalae</taxon>
        <taxon>rosids</taxon>
        <taxon>fabids</taxon>
        <taxon>Rosales</taxon>
        <taxon>Rosaceae</taxon>
        <taxon>Rosoideae</taxon>
        <taxon>Rosoideae incertae sedis</taxon>
        <taxon>Rosa</taxon>
    </lineage>
</organism>
<dbReference type="Gramene" id="PRQ57254">
    <property type="protein sequence ID" value="PRQ57254"/>
    <property type="gene ID" value="RchiOBHm_Chr1g0346271"/>
</dbReference>
<gene>
    <name evidence="2" type="ORF">RchiOBHm_Chr1g0346271</name>
</gene>
<dbReference type="EMBL" id="PDCK01000039">
    <property type="protein sequence ID" value="PRQ57254.1"/>
    <property type="molecule type" value="Genomic_DNA"/>
</dbReference>
<protein>
    <submittedName>
        <fullName evidence="2">Uncharacterized protein</fullName>
    </submittedName>
</protein>
<proteinExistence type="predicted"/>
<comment type="caution">
    <text evidence="2">The sequence shown here is derived from an EMBL/GenBank/DDBJ whole genome shotgun (WGS) entry which is preliminary data.</text>
</comment>
<feature type="region of interest" description="Disordered" evidence="1">
    <location>
        <begin position="1"/>
        <end position="26"/>
    </location>
</feature>
<dbReference type="AlphaFoldDB" id="A0A2P6SF03"/>